<evidence type="ECO:0000313" key="1">
    <source>
        <dbReference type="EMBL" id="VAW05385.1"/>
    </source>
</evidence>
<reference evidence="1" key="1">
    <citation type="submission" date="2018-06" db="EMBL/GenBank/DDBJ databases">
        <authorList>
            <person name="Zhirakovskaya E."/>
        </authorList>
    </citation>
    <scope>NUCLEOTIDE SEQUENCE</scope>
</reference>
<protein>
    <submittedName>
        <fullName evidence="1">Uncharacterized protein</fullName>
    </submittedName>
</protein>
<gene>
    <name evidence="1" type="ORF">MNBD_ACTINO02-3099</name>
</gene>
<dbReference type="SUPFAM" id="SSF82171">
    <property type="entry name" value="DPP6 N-terminal domain-like"/>
    <property type="match status" value="1"/>
</dbReference>
<dbReference type="AlphaFoldDB" id="A0A3B0SHL7"/>
<name>A0A3B0SHL7_9ZZZZ</name>
<accession>A0A3B0SHL7</accession>
<sequence length="394" mass="41961">MGVVDGMKRFRLAGVVVVFVVIVAACTTETKDAPLVILDKEGAVAIVAPDGEEVGRFEPQDGAQYFQPIWASADTVVRAQIAPGDNRLIATRVGGEEVWSVQFATAPFFYLASPDPAITAVVSLRNNDQAAGLIAEVVDGSLPVEVVGEEAPFYMTWAPDGAGLATHAGGSRLDVRTTTIETIGDPTGGFQAPVWLNDGLVTLRTEGVRTFLAVWDGESFTDVARVRGSTRFVGAGHRVAIQSTVVGNENGIAAGAHVIPAVRPGPLNVVDLEDGSVTVIVSEPIPVFQWDSTGTRLLYLTLVDGPDPSVAWRVWEDGEITEFEPFSPELSWLQVFGPFADQYAQSVSLWSPDGSAFAYPAAVDGASRILVQDMGEELPRDIAAGVWVAWAPRE</sequence>
<proteinExistence type="predicted"/>
<dbReference type="EMBL" id="UOEK01000315">
    <property type="protein sequence ID" value="VAW05385.1"/>
    <property type="molecule type" value="Genomic_DNA"/>
</dbReference>
<organism evidence="1">
    <name type="scientific">hydrothermal vent metagenome</name>
    <dbReference type="NCBI Taxonomy" id="652676"/>
    <lineage>
        <taxon>unclassified sequences</taxon>
        <taxon>metagenomes</taxon>
        <taxon>ecological metagenomes</taxon>
    </lineage>
</organism>